<keyword evidence="7 8" id="KW-0472">Membrane</keyword>
<dbReference type="PRINTS" id="PR00812">
    <property type="entry name" value="BCTERIALGSPF"/>
</dbReference>
<feature type="domain" description="Type II secretion system protein GspF" evidence="9">
    <location>
        <begin position="277"/>
        <end position="399"/>
    </location>
</feature>
<feature type="transmembrane region" description="Helical" evidence="8">
    <location>
        <begin position="173"/>
        <end position="198"/>
    </location>
</feature>
<evidence type="ECO:0000256" key="8">
    <source>
        <dbReference type="SAM" id="Phobius"/>
    </source>
</evidence>
<evidence type="ECO:0000256" key="2">
    <source>
        <dbReference type="ARBA" id="ARBA00005745"/>
    </source>
</evidence>
<accession>A0AAE3YIY4</accession>
<keyword evidence="4" id="KW-0997">Cell inner membrane</keyword>
<dbReference type="Proteomes" id="UP001183643">
    <property type="component" value="Unassembled WGS sequence"/>
</dbReference>
<organism evidence="10 11">
    <name type="scientific">Catenuloplanes atrovinosus</name>
    <dbReference type="NCBI Taxonomy" id="137266"/>
    <lineage>
        <taxon>Bacteria</taxon>
        <taxon>Bacillati</taxon>
        <taxon>Actinomycetota</taxon>
        <taxon>Actinomycetes</taxon>
        <taxon>Micromonosporales</taxon>
        <taxon>Micromonosporaceae</taxon>
        <taxon>Catenuloplanes</taxon>
    </lineage>
</organism>
<keyword evidence="6 8" id="KW-1133">Transmembrane helix</keyword>
<reference evidence="10" key="1">
    <citation type="submission" date="2023-07" db="EMBL/GenBank/DDBJ databases">
        <title>Sequencing the genomes of 1000 actinobacteria strains.</title>
        <authorList>
            <person name="Klenk H.-P."/>
        </authorList>
    </citation>
    <scope>NUCLEOTIDE SEQUENCE</scope>
    <source>
        <strain evidence="10">DSM 44707</strain>
    </source>
</reference>
<dbReference type="EMBL" id="JAVDYB010000001">
    <property type="protein sequence ID" value="MDR7274624.1"/>
    <property type="molecule type" value="Genomic_DNA"/>
</dbReference>
<feature type="transmembrane region" description="Helical" evidence="8">
    <location>
        <begin position="380"/>
        <end position="401"/>
    </location>
</feature>
<protein>
    <submittedName>
        <fullName evidence="10">Type IV pilus assembly protein PilC</fullName>
    </submittedName>
</protein>
<dbReference type="InterPro" id="IPR003004">
    <property type="entry name" value="GspF/PilC"/>
</dbReference>
<evidence type="ECO:0000313" key="10">
    <source>
        <dbReference type="EMBL" id="MDR7274624.1"/>
    </source>
</evidence>
<dbReference type="FunFam" id="1.20.81.30:FF:000001">
    <property type="entry name" value="Type II secretion system protein F"/>
    <property type="match status" value="2"/>
</dbReference>
<evidence type="ECO:0000256" key="1">
    <source>
        <dbReference type="ARBA" id="ARBA00004429"/>
    </source>
</evidence>
<evidence type="ECO:0000256" key="3">
    <source>
        <dbReference type="ARBA" id="ARBA00022475"/>
    </source>
</evidence>
<evidence type="ECO:0000256" key="4">
    <source>
        <dbReference type="ARBA" id="ARBA00022519"/>
    </source>
</evidence>
<comment type="subcellular location">
    <subcellularLocation>
        <location evidence="1">Cell inner membrane</location>
        <topology evidence="1">Multi-pass membrane protein</topology>
    </subcellularLocation>
</comment>
<dbReference type="Pfam" id="PF00482">
    <property type="entry name" value="T2SSF"/>
    <property type="match status" value="2"/>
</dbReference>
<name>A0AAE3YIY4_9ACTN</name>
<evidence type="ECO:0000256" key="5">
    <source>
        <dbReference type="ARBA" id="ARBA00022692"/>
    </source>
</evidence>
<keyword evidence="3" id="KW-1003">Cell membrane</keyword>
<feature type="transmembrane region" description="Helical" evidence="8">
    <location>
        <begin position="223"/>
        <end position="245"/>
    </location>
</feature>
<proteinExistence type="inferred from homology"/>
<sequence length="411" mass="44225">MAATKTYDYSSVDATGKRSKGKIDASNEAAAAQLLRQRGIVPLSIEQAGQGLNRELSIPGLSGRVTLKDLSVFSRQFATLTGSGMSLLRTLAVLEEQTVKPPLRKAIADIRTDVAAGVALSAAMGKHDRIFPTLMIAMIRAGEAGGFIDEALERIAVNFEKDAALRGKIKSALTYPVIVLLFSFVLIAGVLIFIVPVFENMFTQLGGELPLPTKIIVDASHSLVWSGPLTIGVVLAVVFGFRYALRSKPEVRLWFDRAKLRMPVFGGLLRKMAISRFSRNLSTLLSAGVPVLQALDVVGATTGNTVVTEAMKDLQAAIRDGQPMSAPLRKHSIFPQMVTQMIEVGEESGQISQMLGKIADFYDREVDDAAEALTASIEPLMVVFMGVAVGSMVVCLYLPMFSVYQNIGGTS</sequence>
<evidence type="ECO:0000256" key="6">
    <source>
        <dbReference type="ARBA" id="ARBA00022989"/>
    </source>
</evidence>
<evidence type="ECO:0000313" key="11">
    <source>
        <dbReference type="Proteomes" id="UP001183643"/>
    </source>
</evidence>
<keyword evidence="5 8" id="KW-0812">Transmembrane</keyword>
<dbReference type="InterPro" id="IPR042094">
    <property type="entry name" value="T2SS_GspF_sf"/>
</dbReference>
<dbReference type="PANTHER" id="PTHR30012:SF0">
    <property type="entry name" value="TYPE II SECRETION SYSTEM PROTEIN F-RELATED"/>
    <property type="match status" value="1"/>
</dbReference>
<keyword evidence="11" id="KW-1185">Reference proteome</keyword>
<comment type="caution">
    <text evidence="10">The sequence shown here is derived from an EMBL/GenBank/DDBJ whole genome shotgun (WGS) entry which is preliminary data.</text>
</comment>
<dbReference type="Gene3D" id="1.20.81.30">
    <property type="entry name" value="Type II secretion system (T2SS), domain F"/>
    <property type="match status" value="2"/>
</dbReference>
<feature type="domain" description="Type II secretion system protein GspF" evidence="9">
    <location>
        <begin position="73"/>
        <end position="196"/>
    </location>
</feature>
<dbReference type="RefSeq" id="WP_310364574.1">
    <property type="nucleotide sequence ID" value="NZ_JAVDYB010000001.1"/>
</dbReference>
<evidence type="ECO:0000256" key="7">
    <source>
        <dbReference type="ARBA" id="ARBA00023136"/>
    </source>
</evidence>
<evidence type="ECO:0000259" key="9">
    <source>
        <dbReference type="Pfam" id="PF00482"/>
    </source>
</evidence>
<dbReference type="GO" id="GO:0005886">
    <property type="term" value="C:plasma membrane"/>
    <property type="evidence" value="ECO:0007669"/>
    <property type="project" value="UniProtKB-SubCell"/>
</dbReference>
<dbReference type="AlphaFoldDB" id="A0AAE3YIY4"/>
<comment type="similarity">
    <text evidence="2">Belongs to the GSP F family.</text>
</comment>
<dbReference type="InterPro" id="IPR018076">
    <property type="entry name" value="T2SS_GspF_dom"/>
</dbReference>
<gene>
    <name evidence="10" type="ORF">J2S41_001402</name>
</gene>
<dbReference type="PANTHER" id="PTHR30012">
    <property type="entry name" value="GENERAL SECRETION PATHWAY PROTEIN"/>
    <property type="match status" value="1"/>
</dbReference>